<dbReference type="GO" id="GO:0008270">
    <property type="term" value="F:zinc ion binding"/>
    <property type="evidence" value="ECO:0007669"/>
    <property type="project" value="UniProtKB-KW"/>
</dbReference>
<proteinExistence type="predicted"/>
<keyword evidence="6" id="KW-0539">Nucleus</keyword>
<feature type="domain" description="C2H2-type" evidence="8">
    <location>
        <begin position="73"/>
        <end position="100"/>
    </location>
</feature>
<dbReference type="InterPro" id="IPR036236">
    <property type="entry name" value="Znf_C2H2_sf"/>
</dbReference>
<comment type="caution">
    <text evidence="9">The sequence shown here is derived from an EMBL/GenBank/DDBJ whole genome shotgun (WGS) entry which is preliminary data.</text>
</comment>
<evidence type="ECO:0000259" key="8">
    <source>
        <dbReference type="PROSITE" id="PS50157"/>
    </source>
</evidence>
<feature type="domain" description="C2H2-type" evidence="8">
    <location>
        <begin position="158"/>
        <end position="186"/>
    </location>
</feature>
<name>A0AAV8UIK4_9RHOD</name>
<keyword evidence="2" id="KW-0479">Metal-binding</keyword>
<evidence type="ECO:0000256" key="3">
    <source>
        <dbReference type="ARBA" id="ARBA00022737"/>
    </source>
</evidence>
<organism evidence="9 10">
    <name type="scientific">Rhodosorus marinus</name>
    <dbReference type="NCBI Taxonomy" id="101924"/>
    <lineage>
        <taxon>Eukaryota</taxon>
        <taxon>Rhodophyta</taxon>
        <taxon>Stylonematophyceae</taxon>
        <taxon>Stylonematales</taxon>
        <taxon>Stylonemataceae</taxon>
        <taxon>Rhodosorus</taxon>
    </lineage>
</organism>
<keyword evidence="3" id="KW-0677">Repeat</keyword>
<gene>
    <name evidence="9" type="ORF">NDN08_007209</name>
</gene>
<dbReference type="EMBL" id="JAMWBK010000011">
    <property type="protein sequence ID" value="KAJ8901363.1"/>
    <property type="molecule type" value="Genomic_DNA"/>
</dbReference>
<keyword evidence="10" id="KW-1185">Reference proteome</keyword>
<evidence type="ECO:0000313" key="9">
    <source>
        <dbReference type="EMBL" id="KAJ8901363.1"/>
    </source>
</evidence>
<accession>A0AAV8UIK4</accession>
<dbReference type="PANTHER" id="PTHR16515">
    <property type="entry name" value="PR DOMAIN ZINC FINGER PROTEIN"/>
    <property type="match status" value="1"/>
</dbReference>
<evidence type="ECO:0000256" key="1">
    <source>
        <dbReference type="ARBA" id="ARBA00004123"/>
    </source>
</evidence>
<evidence type="ECO:0000313" key="10">
    <source>
        <dbReference type="Proteomes" id="UP001157974"/>
    </source>
</evidence>
<dbReference type="Pfam" id="PF00096">
    <property type="entry name" value="zf-C2H2"/>
    <property type="match status" value="2"/>
</dbReference>
<dbReference type="GO" id="GO:0010468">
    <property type="term" value="P:regulation of gene expression"/>
    <property type="evidence" value="ECO:0007669"/>
    <property type="project" value="TreeGrafter"/>
</dbReference>
<dbReference type="GO" id="GO:0005634">
    <property type="term" value="C:nucleus"/>
    <property type="evidence" value="ECO:0007669"/>
    <property type="project" value="UniProtKB-SubCell"/>
</dbReference>
<feature type="domain" description="C2H2-type" evidence="8">
    <location>
        <begin position="129"/>
        <end position="157"/>
    </location>
</feature>
<protein>
    <recommendedName>
        <fullName evidence="8">C2H2-type domain-containing protein</fullName>
    </recommendedName>
</protein>
<dbReference type="Gene3D" id="3.30.160.60">
    <property type="entry name" value="Classic Zinc Finger"/>
    <property type="match status" value="2"/>
</dbReference>
<dbReference type="AlphaFoldDB" id="A0AAV8UIK4"/>
<evidence type="ECO:0000256" key="4">
    <source>
        <dbReference type="ARBA" id="ARBA00022771"/>
    </source>
</evidence>
<evidence type="ECO:0000256" key="6">
    <source>
        <dbReference type="ARBA" id="ARBA00023242"/>
    </source>
</evidence>
<keyword evidence="4 7" id="KW-0863">Zinc-finger</keyword>
<dbReference type="InterPro" id="IPR013087">
    <property type="entry name" value="Znf_C2H2_type"/>
</dbReference>
<dbReference type="InterPro" id="IPR050331">
    <property type="entry name" value="Zinc_finger"/>
</dbReference>
<dbReference type="PROSITE" id="PS00028">
    <property type="entry name" value="ZINC_FINGER_C2H2_1"/>
    <property type="match status" value="3"/>
</dbReference>
<evidence type="ECO:0000256" key="2">
    <source>
        <dbReference type="ARBA" id="ARBA00022723"/>
    </source>
</evidence>
<dbReference type="PROSITE" id="PS50157">
    <property type="entry name" value="ZINC_FINGER_C2H2_2"/>
    <property type="match status" value="4"/>
</dbReference>
<comment type="subcellular location">
    <subcellularLocation>
        <location evidence="1">Nucleus</location>
    </subcellularLocation>
</comment>
<keyword evidence="5" id="KW-0862">Zinc</keyword>
<feature type="domain" description="C2H2-type" evidence="8">
    <location>
        <begin position="101"/>
        <end position="129"/>
    </location>
</feature>
<dbReference type="PANTHER" id="PTHR16515:SF66">
    <property type="entry name" value="C2H2-TYPE DOMAIN-CONTAINING PROTEIN"/>
    <property type="match status" value="1"/>
</dbReference>
<dbReference type="SUPFAM" id="SSF57667">
    <property type="entry name" value="beta-beta-alpha zinc fingers"/>
    <property type="match status" value="2"/>
</dbReference>
<dbReference type="SMART" id="SM00355">
    <property type="entry name" value="ZnF_C2H2"/>
    <property type="match status" value="4"/>
</dbReference>
<sequence>MNGLWLLRDELSSDLDVMLKATFTSETEAIERVNSQIEACKLRKEFLQELDLLLSEPNSTSGTEESLRSHKKHKCQCGISFRTFYQLTRHKKWVHEGRKEYSCGHCSRRFSQSGHRNEHERQVHLRDALVCEYCGKMFGIKSRMDRHIRAVHENVRDHECTLCGKMFKERNHLQKHLRCTHSHESQVHQDAGASF</sequence>
<evidence type="ECO:0000256" key="7">
    <source>
        <dbReference type="PROSITE-ProRule" id="PRU00042"/>
    </source>
</evidence>
<dbReference type="Proteomes" id="UP001157974">
    <property type="component" value="Unassembled WGS sequence"/>
</dbReference>
<reference evidence="9 10" key="1">
    <citation type="journal article" date="2023" name="Nat. Commun.">
        <title>Origin of minicircular mitochondrial genomes in red algae.</title>
        <authorList>
            <person name="Lee Y."/>
            <person name="Cho C.H."/>
            <person name="Lee Y.M."/>
            <person name="Park S.I."/>
            <person name="Yang J.H."/>
            <person name="West J.A."/>
            <person name="Bhattacharya D."/>
            <person name="Yoon H.S."/>
        </authorList>
    </citation>
    <scope>NUCLEOTIDE SEQUENCE [LARGE SCALE GENOMIC DNA]</scope>
    <source>
        <strain evidence="9 10">CCMP1338</strain>
        <tissue evidence="9">Whole cell</tissue>
    </source>
</reference>
<evidence type="ECO:0000256" key="5">
    <source>
        <dbReference type="ARBA" id="ARBA00022833"/>
    </source>
</evidence>